<dbReference type="InterPro" id="IPR015424">
    <property type="entry name" value="PyrdxlP-dep_Trfase"/>
</dbReference>
<name>A0A3D8IS94_9HELI</name>
<dbReference type="EC" id="2.3.1.47" evidence="5"/>
<evidence type="ECO:0000259" key="13">
    <source>
        <dbReference type="Pfam" id="PF00155"/>
    </source>
</evidence>
<comment type="similarity">
    <text evidence="3">Belongs to the class-II pyridoxal-phosphate-dependent aminotransferase family. BioF subfamily.</text>
</comment>
<evidence type="ECO:0000256" key="9">
    <source>
        <dbReference type="ARBA" id="ARBA00032610"/>
    </source>
</evidence>
<evidence type="ECO:0000256" key="4">
    <source>
        <dbReference type="ARBA" id="ARBA00011738"/>
    </source>
</evidence>
<keyword evidence="6" id="KW-0808">Transferase</keyword>
<comment type="cofactor">
    <cofactor evidence="1 12">
        <name>pyridoxal 5'-phosphate</name>
        <dbReference type="ChEBI" id="CHEBI:597326"/>
    </cofactor>
</comment>
<proteinExistence type="inferred from homology"/>
<dbReference type="PANTHER" id="PTHR13693">
    <property type="entry name" value="CLASS II AMINOTRANSFERASE/8-AMINO-7-OXONONANOATE SYNTHASE"/>
    <property type="match status" value="1"/>
</dbReference>
<evidence type="ECO:0000256" key="12">
    <source>
        <dbReference type="RuleBase" id="RU003693"/>
    </source>
</evidence>
<dbReference type="InterPro" id="IPR015422">
    <property type="entry name" value="PyrdxlP-dep_Trfase_small"/>
</dbReference>
<comment type="subunit">
    <text evidence="4">Homodimer.</text>
</comment>
<evidence type="ECO:0000256" key="7">
    <source>
        <dbReference type="ARBA" id="ARBA00022756"/>
    </source>
</evidence>
<dbReference type="SUPFAM" id="SSF53383">
    <property type="entry name" value="PLP-dependent transferases"/>
    <property type="match status" value="1"/>
</dbReference>
<organism evidence="14 15">
    <name type="scientific">Helicobacter equorum</name>
    <dbReference type="NCBI Taxonomy" id="361872"/>
    <lineage>
        <taxon>Bacteria</taxon>
        <taxon>Pseudomonadati</taxon>
        <taxon>Campylobacterota</taxon>
        <taxon>Epsilonproteobacteria</taxon>
        <taxon>Campylobacterales</taxon>
        <taxon>Helicobacteraceae</taxon>
        <taxon>Helicobacter</taxon>
    </lineage>
</organism>
<comment type="catalytic activity">
    <reaction evidence="11">
        <text>6-carboxyhexanoyl-[ACP] + L-alanine + H(+) = (8S)-8-amino-7-oxononanoate + holo-[ACP] + CO2</text>
        <dbReference type="Rhea" id="RHEA:42288"/>
        <dbReference type="Rhea" id="RHEA-COMP:9685"/>
        <dbReference type="Rhea" id="RHEA-COMP:9955"/>
        <dbReference type="ChEBI" id="CHEBI:15378"/>
        <dbReference type="ChEBI" id="CHEBI:16526"/>
        <dbReference type="ChEBI" id="CHEBI:57972"/>
        <dbReference type="ChEBI" id="CHEBI:64479"/>
        <dbReference type="ChEBI" id="CHEBI:78846"/>
        <dbReference type="ChEBI" id="CHEBI:149468"/>
        <dbReference type="EC" id="2.3.1.47"/>
    </reaction>
</comment>
<protein>
    <recommendedName>
        <fullName evidence="5">8-amino-7-oxononanoate synthase</fullName>
        <ecNumber evidence="5">2.3.1.47</ecNumber>
    </recommendedName>
    <alternativeName>
        <fullName evidence="9">7-keto-8-amino-pelargonic acid synthase</fullName>
    </alternativeName>
    <alternativeName>
        <fullName evidence="10">8-amino-7-ketopelargonate synthase</fullName>
    </alternativeName>
</protein>
<comment type="pathway">
    <text evidence="2">Cofactor biosynthesis; biotin biosynthesis.</text>
</comment>
<dbReference type="InterPro" id="IPR050087">
    <property type="entry name" value="AON_synthase_class-II"/>
</dbReference>
<dbReference type="Gene3D" id="3.90.1150.10">
    <property type="entry name" value="Aspartate Aminotransferase, domain 1"/>
    <property type="match status" value="1"/>
</dbReference>
<keyword evidence="15" id="KW-1185">Reference proteome</keyword>
<evidence type="ECO:0000256" key="10">
    <source>
        <dbReference type="ARBA" id="ARBA00033381"/>
    </source>
</evidence>
<dbReference type="PROSITE" id="PS00599">
    <property type="entry name" value="AA_TRANSFER_CLASS_2"/>
    <property type="match status" value="1"/>
</dbReference>
<dbReference type="EMBL" id="NXLT01000002">
    <property type="protein sequence ID" value="RDU67765.1"/>
    <property type="molecule type" value="Genomic_DNA"/>
</dbReference>
<sequence length="397" mass="44197">MNPHIQHLDSLSPFTKALQNLATQNNTRSLQSYAHQGIFVRDTHNQLLINLASNDYLGLQTLWQDTIATFLQNASKDIAYLSASSSRLLSGDFPIFSQLESYIANLYGKDCLLFNSGYHANVGMIQSLAKLGKVLFVLDEYVHASVFDGISLARAHFKRFAHNDIQALQKLVTHYHNDYDMLIIVAEGLYSMDGDFAPLHELVHIKKCYENVYIYLDEAHSIGVCGDDGLGKAKELHLSQEIDFLILTFGKAISSVGACVVCHSQIKQYCINTARSLIYSTALPPINVAFSLQVFTALAQLAPYRTHLRALSTELISNLNTQRYEVLGQAHILGIVVGSNERALALAAHLRKYGIFAPAIRYPSVPKDTARVRICLNAALQFSHIHQLLESLHKAEI</sequence>
<evidence type="ECO:0000256" key="8">
    <source>
        <dbReference type="ARBA" id="ARBA00022898"/>
    </source>
</evidence>
<evidence type="ECO:0000256" key="6">
    <source>
        <dbReference type="ARBA" id="ARBA00022679"/>
    </source>
</evidence>
<evidence type="ECO:0000256" key="3">
    <source>
        <dbReference type="ARBA" id="ARBA00010008"/>
    </source>
</evidence>
<dbReference type="GO" id="GO:0009102">
    <property type="term" value="P:biotin biosynthetic process"/>
    <property type="evidence" value="ECO:0007669"/>
    <property type="project" value="UniProtKB-KW"/>
</dbReference>
<keyword evidence="8 12" id="KW-0663">Pyridoxal phosphate</keyword>
<evidence type="ECO:0000256" key="2">
    <source>
        <dbReference type="ARBA" id="ARBA00004746"/>
    </source>
</evidence>
<dbReference type="Proteomes" id="UP000256514">
    <property type="component" value="Unassembled WGS sequence"/>
</dbReference>
<dbReference type="OrthoDB" id="9807157at2"/>
<dbReference type="GO" id="GO:0030170">
    <property type="term" value="F:pyridoxal phosphate binding"/>
    <property type="evidence" value="ECO:0007669"/>
    <property type="project" value="InterPro"/>
</dbReference>
<dbReference type="AlphaFoldDB" id="A0A3D8IS94"/>
<dbReference type="Gene3D" id="3.40.640.10">
    <property type="entry name" value="Type I PLP-dependent aspartate aminotransferase-like (Major domain)"/>
    <property type="match status" value="1"/>
</dbReference>
<comment type="caution">
    <text evidence="14">The sequence shown here is derived from an EMBL/GenBank/DDBJ whole genome shotgun (WGS) entry which is preliminary data.</text>
</comment>
<dbReference type="PANTHER" id="PTHR13693:SF100">
    <property type="entry name" value="8-AMINO-7-OXONONANOATE SYNTHASE"/>
    <property type="match status" value="1"/>
</dbReference>
<reference evidence="14 15" key="1">
    <citation type="submission" date="2018-04" db="EMBL/GenBank/DDBJ databases">
        <title>Novel Campyloabacter and Helicobacter Species and Strains.</title>
        <authorList>
            <person name="Mannion A.J."/>
            <person name="Shen Z."/>
            <person name="Fox J.G."/>
        </authorList>
    </citation>
    <scope>NUCLEOTIDE SEQUENCE [LARGE SCALE GENOMIC DNA]</scope>
    <source>
        <strain evidence="14 15">MIT 12-6600</strain>
    </source>
</reference>
<evidence type="ECO:0000256" key="1">
    <source>
        <dbReference type="ARBA" id="ARBA00001933"/>
    </source>
</evidence>
<dbReference type="Pfam" id="PF00155">
    <property type="entry name" value="Aminotran_1_2"/>
    <property type="match status" value="1"/>
</dbReference>
<dbReference type="InterPro" id="IPR004839">
    <property type="entry name" value="Aminotransferase_I/II_large"/>
</dbReference>
<accession>A0A3D8IS94</accession>
<evidence type="ECO:0000313" key="15">
    <source>
        <dbReference type="Proteomes" id="UP000256514"/>
    </source>
</evidence>
<dbReference type="InterPro" id="IPR001917">
    <property type="entry name" value="Aminotrans_II_pyridoxalP_BS"/>
</dbReference>
<dbReference type="GO" id="GO:0008710">
    <property type="term" value="F:8-amino-7-oxononanoate synthase activity"/>
    <property type="evidence" value="ECO:0007669"/>
    <property type="project" value="UniProtKB-EC"/>
</dbReference>
<evidence type="ECO:0000256" key="11">
    <source>
        <dbReference type="ARBA" id="ARBA00047715"/>
    </source>
</evidence>
<evidence type="ECO:0000313" key="14">
    <source>
        <dbReference type="EMBL" id="RDU67765.1"/>
    </source>
</evidence>
<dbReference type="InterPro" id="IPR015421">
    <property type="entry name" value="PyrdxlP-dep_Trfase_major"/>
</dbReference>
<evidence type="ECO:0000256" key="5">
    <source>
        <dbReference type="ARBA" id="ARBA00013187"/>
    </source>
</evidence>
<gene>
    <name evidence="14" type="ORF">CQA54_02220</name>
</gene>
<dbReference type="RefSeq" id="WP_115570591.1">
    <property type="nucleotide sequence ID" value="NZ_NXLT01000002.1"/>
</dbReference>
<keyword evidence="7" id="KW-0093">Biotin biosynthesis</keyword>
<feature type="domain" description="Aminotransferase class I/classII large" evidence="13">
    <location>
        <begin position="48"/>
        <end position="392"/>
    </location>
</feature>